<dbReference type="CDD" id="cd05285">
    <property type="entry name" value="sorbitol_DH"/>
    <property type="match status" value="1"/>
</dbReference>
<dbReference type="RefSeq" id="XP_025556792.1">
    <property type="nucleotide sequence ID" value="XM_025692329.1"/>
</dbReference>
<dbReference type="GO" id="GO:0003939">
    <property type="term" value="F:L-iditol 2-dehydrogenase (NAD+) activity"/>
    <property type="evidence" value="ECO:0007669"/>
    <property type="project" value="TreeGrafter"/>
</dbReference>
<keyword evidence="4 10" id="KW-0862">Zinc</keyword>
<protein>
    <recommendedName>
        <fullName evidence="9 11">D-xylulose reductase</fullName>
        <ecNumber evidence="9 11">1.1.1.9</ecNumber>
    </recommendedName>
    <alternativeName>
        <fullName evidence="11">Xylitol dehydrogenase</fullName>
    </alternativeName>
</protein>
<dbReference type="SMART" id="SM00829">
    <property type="entry name" value="PKS_ER"/>
    <property type="match status" value="1"/>
</dbReference>
<dbReference type="SUPFAM" id="SSF51735">
    <property type="entry name" value="NAD(P)-binding Rossmann-fold domains"/>
    <property type="match status" value="1"/>
</dbReference>
<evidence type="ECO:0000256" key="11">
    <source>
        <dbReference type="RuleBase" id="RU369026"/>
    </source>
</evidence>
<dbReference type="UniPathway" id="UPA00146">
    <property type="reaction ID" value="UER00577"/>
</dbReference>
<dbReference type="Gene3D" id="3.90.180.10">
    <property type="entry name" value="Medium-chain alcohol dehydrogenases, catalytic domain"/>
    <property type="match status" value="1"/>
</dbReference>
<evidence type="ECO:0000256" key="7">
    <source>
        <dbReference type="ARBA" id="ARBA00024843"/>
    </source>
</evidence>
<evidence type="ECO:0000313" key="13">
    <source>
        <dbReference type="EMBL" id="RAL17638.1"/>
    </source>
</evidence>
<keyword evidence="2 11" id="KW-0859">Xylose metabolism</keyword>
<sequence length="358" mass="38619">MTETNLSCVLYGPGKVRFEDRPVPEIDDPHDVLIRISYVGVCGSDVHFWTHGGITRMVSDEAPLVMGHEASGIIHSVGAAVTNLQIGDRVAIEPGFPCRRCQQCKTGRYNLCPGMRFAADPPDTHGTLCRLFRMPADFVYKIPASLSLEEAVLVEPLAVAVHGVRRADVRPGQTVLVQGAGTIGLLTAAVAIAYGASVKSVGITDVNEAKLDFAREYLGCTALRPDTEATPRAVAAQFKKEMSLENGVNVVLECTGVEASAQAGIYALAAGGVFVQIGLGKPLQAFPLLDMFEKETVFKTSFRYAPRDYEIALDLLDSEKVDLAPLVSSTVPFERASEAWEKTRRGEGIKNLIQGVQE</sequence>
<gene>
    <name evidence="13" type="ORF">BO97DRAFT_359593</name>
</gene>
<dbReference type="PANTHER" id="PTHR43161">
    <property type="entry name" value="SORBITOL DEHYDROGENASE"/>
    <property type="match status" value="1"/>
</dbReference>
<comment type="cofactor">
    <cofactor evidence="11">
        <name>Zn(2+)</name>
        <dbReference type="ChEBI" id="CHEBI:29105"/>
    </cofactor>
    <text evidence="11">Binds 1 or 2 Zn(2+) ions per subunit.</text>
</comment>
<evidence type="ECO:0000313" key="14">
    <source>
        <dbReference type="Proteomes" id="UP000248961"/>
    </source>
</evidence>
<evidence type="ECO:0000256" key="8">
    <source>
        <dbReference type="ARBA" id="ARBA00025713"/>
    </source>
</evidence>
<dbReference type="AlphaFoldDB" id="A0A395IEP7"/>
<evidence type="ECO:0000256" key="6">
    <source>
        <dbReference type="ARBA" id="ARBA00023027"/>
    </source>
</evidence>
<evidence type="ECO:0000259" key="12">
    <source>
        <dbReference type="SMART" id="SM00829"/>
    </source>
</evidence>
<dbReference type="Pfam" id="PF08240">
    <property type="entry name" value="ADH_N"/>
    <property type="match status" value="1"/>
</dbReference>
<evidence type="ECO:0000256" key="3">
    <source>
        <dbReference type="ARBA" id="ARBA00022723"/>
    </source>
</evidence>
<dbReference type="InterPro" id="IPR013149">
    <property type="entry name" value="ADH-like_C"/>
</dbReference>
<dbReference type="InterPro" id="IPR002328">
    <property type="entry name" value="ADH_Zn_CS"/>
</dbReference>
<comment type="similarity">
    <text evidence="1 10">Belongs to the zinc-containing alcohol dehydrogenase family.</text>
</comment>
<comment type="catalytic activity">
    <reaction evidence="11">
        <text>xylitol + NAD(+) = D-xylulose + NADH + H(+)</text>
        <dbReference type="Rhea" id="RHEA:20433"/>
        <dbReference type="ChEBI" id="CHEBI:15378"/>
        <dbReference type="ChEBI" id="CHEBI:17140"/>
        <dbReference type="ChEBI" id="CHEBI:17151"/>
        <dbReference type="ChEBI" id="CHEBI:57540"/>
        <dbReference type="ChEBI" id="CHEBI:57945"/>
        <dbReference type="EC" id="1.1.1.9"/>
    </reaction>
</comment>
<keyword evidence="5 11" id="KW-0560">Oxidoreductase</keyword>
<dbReference type="Gene3D" id="3.40.50.720">
    <property type="entry name" value="NAD(P)-binding Rossmann-like Domain"/>
    <property type="match status" value="1"/>
</dbReference>
<organism evidence="13 14">
    <name type="scientific">Aspergillus homomorphus (strain CBS 101889)</name>
    <dbReference type="NCBI Taxonomy" id="1450537"/>
    <lineage>
        <taxon>Eukaryota</taxon>
        <taxon>Fungi</taxon>
        <taxon>Dikarya</taxon>
        <taxon>Ascomycota</taxon>
        <taxon>Pezizomycotina</taxon>
        <taxon>Eurotiomycetes</taxon>
        <taxon>Eurotiomycetidae</taxon>
        <taxon>Eurotiales</taxon>
        <taxon>Aspergillaceae</taxon>
        <taxon>Aspergillus</taxon>
        <taxon>Aspergillus subgen. Circumdati</taxon>
    </lineage>
</organism>
<dbReference type="InterPro" id="IPR036291">
    <property type="entry name" value="NAD(P)-bd_dom_sf"/>
</dbReference>
<dbReference type="OrthoDB" id="3941538at2759"/>
<dbReference type="EMBL" id="KZ824267">
    <property type="protein sequence ID" value="RAL17638.1"/>
    <property type="molecule type" value="Genomic_DNA"/>
</dbReference>
<dbReference type="InterPro" id="IPR020843">
    <property type="entry name" value="ER"/>
</dbReference>
<dbReference type="Proteomes" id="UP000248961">
    <property type="component" value="Unassembled WGS sequence"/>
</dbReference>
<dbReference type="SUPFAM" id="SSF50129">
    <property type="entry name" value="GroES-like"/>
    <property type="match status" value="1"/>
</dbReference>
<accession>A0A395IEP7</accession>
<evidence type="ECO:0000256" key="10">
    <source>
        <dbReference type="RuleBase" id="RU361277"/>
    </source>
</evidence>
<evidence type="ECO:0000256" key="1">
    <source>
        <dbReference type="ARBA" id="ARBA00008072"/>
    </source>
</evidence>
<dbReference type="EC" id="1.1.1.9" evidence="9 11"/>
<dbReference type="PROSITE" id="PS00059">
    <property type="entry name" value="ADH_ZINC"/>
    <property type="match status" value="1"/>
</dbReference>
<evidence type="ECO:0000256" key="2">
    <source>
        <dbReference type="ARBA" id="ARBA00022629"/>
    </source>
</evidence>
<proteinExistence type="inferred from homology"/>
<evidence type="ECO:0000256" key="5">
    <source>
        <dbReference type="ARBA" id="ARBA00023002"/>
    </source>
</evidence>
<dbReference type="GO" id="GO:0042732">
    <property type="term" value="P:D-xylose metabolic process"/>
    <property type="evidence" value="ECO:0007669"/>
    <property type="project" value="UniProtKB-UniRule"/>
</dbReference>
<dbReference type="GO" id="GO:0008270">
    <property type="term" value="F:zinc ion binding"/>
    <property type="evidence" value="ECO:0007669"/>
    <property type="project" value="UniProtKB-UniRule"/>
</dbReference>
<dbReference type="PANTHER" id="PTHR43161:SF9">
    <property type="entry name" value="SORBITOL DEHYDROGENASE"/>
    <property type="match status" value="1"/>
</dbReference>
<dbReference type="VEuPathDB" id="FungiDB:BO97DRAFT_359593"/>
<feature type="domain" description="Enoyl reductase (ER)" evidence="12">
    <location>
        <begin position="12"/>
        <end position="353"/>
    </location>
</feature>
<keyword evidence="3 10" id="KW-0479">Metal-binding</keyword>
<reference evidence="13 14" key="1">
    <citation type="submission" date="2018-02" db="EMBL/GenBank/DDBJ databases">
        <title>The genomes of Aspergillus section Nigri reveals drivers in fungal speciation.</title>
        <authorList>
            <consortium name="DOE Joint Genome Institute"/>
            <person name="Vesth T.C."/>
            <person name="Nybo J."/>
            <person name="Theobald S."/>
            <person name="Brandl J."/>
            <person name="Frisvad J.C."/>
            <person name="Nielsen K.F."/>
            <person name="Lyhne E.K."/>
            <person name="Kogle M.E."/>
            <person name="Kuo A."/>
            <person name="Riley R."/>
            <person name="Clum A."/>
            <person name="Nolan M."/>
            <person name="Lipzen A."/>
            <person name="Salamov A."/>
            <person name="Henrissat B."/>
            <person name="Wiebenga A."/>
            <person name="De vries R.P."/>
            <person name="Grigoriev I.V."/>
            <person name="Mortensen U.H."/>
            <person name="Andersen M.R."/>
            <person name="Baker S.E."/>
        </authorList>
    </citation>
    <scope>NUCLEOTIDE SEQUENCE [LARGE SCALE GENOMIC DNA]</scope>
    <source>
        <strain evidence="13 14">CBS 101889</strain>
    </source>
</reference>
<evidence type="ECO:0000256" key="9">
    <source>
        <dbReference type="ARBA" id="ARBA00026119"/>
    </source>
</evidence>
<comment type="pathway">
    <text evidence="8 11">Carbohydrate degradation; L-arabinose degradation via L-arabinitol; D-xylulose 5-phosphate from L-arabinose (fungal route): step 4/5.</text>
</comment>
<comment type="function">
    <text evidence="7 11">Xylitol dehydrogenase which catalyzes the conversion of xylitol to D-xylulose. Xylose is a major component of hemicelluloses such as xylan. Most fungi utilize D-xylose via three enzymatic reactions, xylose reductase (XR), xylitol dehydrogenase (XDH), and xylulokinase, to form xylulose 5-phosphate, which enters pentose phosphate pathway.</text>
</comment>
<dbReference type="GO" id="GO:0019569">
    <property type="term" value="P:L-arabinose catabolic process to D-xylulose 5-phosphate"/>
    <property type="evidence" value="ECO:0007669"/>
    <property type="project" value="UniProtKB-UniRule"/>
</dbReference>
<dbReference type="GeneID" id="37196618"/>
<dbReference type="FunFam" id="3.40.50.720:FF:000068">
    <property type="entry name" value="Sorbitol dehydrogenase"/>
    <property type="match status" value="1"/>
</dbReference>
<name>A0A395IEP7_ASPHC</name>
<dbReference type="InterPro" id="IPR011032">
    <property type="entry name" value="GroES-like_sf"/>
</dbReference>
<evidence type="ECO:0000256" key="4">
    <source>
        <dbReference type="ARBA" id="ARBA00022833"/>
    </source>
</evidence>
<dbReference type="GO" id="GO:0046526">
    <property type="term" value="F:D-xylulose reductase activity"/>
    <property type="evidence" value="ECO:0007669"/>
    <property type="project" value="UniProtKB-EC"/>
</dbReference>
<dbReference type="GO" id="GO:0006062">
    <property type="term" value="P:sorbitol catabolic process"/>
    <property type="evidence" value="ECO:0007669"/>
    <property type="project" value="TreeGrafter"/>
</dbReference>
<dbReference type="STRING" id="1450537.A0A395IEP7"/>
<keyword evidence="6 11" id="KW-0520">NAD</keyword>
<dbReference type="InterPro" id="IPR013154">
    <property type="entry name" value="ADH-like_N"/>
</dbReference>
<dbReference type="Pfam" id="PF00107">
    <property type="entry name" value="ADH_zinc_N"/>
    <property type="match status" value="1"/>
</dbReference>
<keyword evidence="14" id="KW-1185">Reference proteome</keyword>
<keyword evidence="11" id="KW-0119">Carbohydrate metabolism</keyword>
<dbReference type="InterPro" id="IPR045306">
    <property type="entry name" value="SDH-like"/>
</dbReference>